<reference evidence="1 2" key="2">
    <citation type="journal article" date="2015" name="Stand. Genomic Sci.">
        <title>High quality draft genomic sequence of Arenimonas donghaensis DSM 18148(T).</title>
        <authorList>
            <person name="Chen F."/>
            <person name="Wang H."/>
            <person name="Cao Y."/>
            <person name="Li X."/>
            <person name="Wang G."/>
        </authorList>
    </citation>
    <scope>NUCLEOTIDE SEQUENCE [LARGE SCALE GENOMIC DNA]</scope>
    <source>
        <strain evidence="1 2">HO3-R19</strain>
    </source>
</reference>
<accession>A0A087MLD4</accession>
<dbReference type="Proteomes" id="UP000029085">
    <property type="component" value="Unassembled WGS sequence"/>
</dbReference>
<dbReference type="STRING" id="1121014.N788_00530"/>
<dbReference type="PATRIC" id="fig|1121014.3.peg.103"/>
<gene>
    <name evidence="1" type="ORF">N788_00530</name>
</gene>
<keyword evidence="2" id="KW-1185">Reference proteome</keyword>
<dbReference type="EMBL" id="AVCJ01000001">
    <property type="protein sequence ID" value="KFL37687.1"/>
    <property type="molecule type" value="Genomic_DNA"/>
</dbReference>
<dbReference type="Pfam" id="PF20228">
    <property type="entry name" value="DUF6587"/>
    <property type="match status" value="1"/>
</dbReference>
<dbReference type="RefSeq" id="WP_051924193.1">
    <property type="nucleotide sequence ID" value="NZ_AVCJ01000001.1"/>
</dbReference>
<evidence type="ECO:0000313" key="2">
    <source>
        <dbReference type="Proteomes" id="UP000029085"/>
    </source>
</evidence>
<protein>
    <submittedName>
        <fullName evidence="1">Uncharacterized protein</fullName>
    </submittedName>
</protein>
<evidence type="ECO:0000313" key="1">
    <source>
        <dbReference type="EMBL" id="KFL37687.1"/>
    </source>
</evidence>
<organism evidence="1 2">
    <name type="scientific">Arenimonas donghaensis DSM 18148 = HO3-R19</name>
    <dbReference type="NCBI Taxonomy" id="1121014"/>
    <lineage>
        <taxon>Bacteria</taxon>
        <taxon>Pseudomonadati</taxon>
        <taxon>Pseudomonadota</taxon>
        <taxon>Gammaproteobacteria</taxon>
        <taxon>Lysobacterales</taxon>
        <taxon>Lysobacteraceae</taxon>
        <taxon>Arenimonas</taxon>
    </lineage>
</organism>
<proteinExistence type="predicted"/>
<name>A0A087MLD4_9GAMM</name>
<dbReference type="InterPro" id="IPR046494">
    <property type="entry name" value="DUF6587"/>
</dbReference>
<sequence>MSPQLQALLVAMIVLACSLSLLRRLAPRTAWQAQARLSYFLERSDRPAWLRRLGQSLRPPMQASAAACGTGGCNTCNTCK</sequence>
<dbReference type="AlphaFoldDB" id="A0A087MLD4"/>
<dbReference type="OrthoDB" id="5966734at2"/>
<reference evidence="2" key="1">
    <citation type="submission" date="2013-08" db="EMBL/GenBank/DDBJ databases">
        <title>Genome sequencing of Arenimonas donghaensis.</title>
        <authorList>
            <person name="Chen F."/>
            <person name="Wang G."/>
        </authorList>
    </citation>
    <scope>NUCLEOTIDE SEQUENCE [LARGE SCALE GENOMIC DNA]</scope>
    <source>
        <strain evidence="2">HO3-R19</strain>
    </source>
</reference>
<comment type="caution">
    <text evidence="1">The sequence shown here is derived from an EMBL/GenBank/DDBJ whole genome shotgun (WGS) entry which is preliminary data.</text>
</comment>